<sequence>MAYLLDTCYSTRPNWDKTKSLSKQELLVAIDVYLLQQLTYMLDRLLVLDMYPTSESPIAISESSIAMDDLLVATDH</sequence>
<proteinExistence type="predicted"/>
<dbReference type="Proteomes" id="UP000824120">
    <property type="component" value="Chromosome 5"/>
</dbReference>
<reference evidence="1 2" key="1">
    <citation type="submission" date="2020-09" db="EMBL/GenBank/DDBJ databases">
        <title>De no assembly of potato wild relative species, Solanum commersonii.</title>
        <authorList>
            <person name="Cho K."/>
        </authorList>
    </citation>
    <scope>NUCLEOTIDE SEQUENCE [LARGE SCALE GENOMIC DNA]</scope>
    <source>
        <strain evidence="1">LZ3.2</strain>
        <tissue evidence="1">Leaf</tissue>
    </source>
</reference>
<organism evidence="1 2">
    <name type="scientific">Solanum commersonii</name>
    <name type="common">Commerson's wild potato</name>
    <name type="synonym">Commerson's nightshade</name>
    <dbReference type="NCBI Taxonomy" id="4109"/>
    <lineage>
        <taxon>Eukaryota</taxon>
        <taxon>Viridiplantae</taxon>
        <taxon>Streptophyta</taxon>
        <taxon>Embryophyta</taxon>
        <taxon>Tracheophyta</taxon>
        <taxon>Spermatophyta</taxon>
        <taxon>Magnoliopsida</taxon>
        <taxon>eudicotyledons</taxon>
        <taxon>Gunneridae</taxon>
        <taxon>Pentapetalae</taxon>
        <taxon>asterids</taxon>
        <taxon>lamiids</taxon>
        <taxon>Solanales</taxon>
        <taxon>Solanaceae</taxon>
        <taxon>Solanoideae</taxon>
        <taxon>Solaneae</taxon>
        <taxon>Solanum</taxon>
    </lineage>
</organism>
<evidence type="ECO:0000313" key="1">
    <source>
        <dbReference type="EMBL" id="KAG5605901.1"/>
    </source>
</evidence>
<name>A0A9J5Z156_SOLCO</name>
<comment type="caution">
    <text evidence="1">The sequence shown here is derived from an EMBL/GenBank/DDBJ whole genome shotgun (WGS) entry which is preliminary data.</text>
</comment>
<dbReference type="AlphaFoldDB" id="A0A9J5Z156"/>
<evidence type="ECO:0000313" key="2">
    <source>
        <dbReference type="Proteomes" id="UP000824120"/>
    </source>
</evidence>
<accession>A0A9J5Z156</accession>
<protein>
    <submittedName>
        <fullName evidence="1">Uncharacterized protein</fullName>
    </submittedName>
</protein>
<keyword evidence="2" id="KW-1185">Reference proteome</keyword>
<dbReference type="EMBL" id="JACXVP010000005">
    <property type="protein sequence ID" value="KAG5605901.1"/>
    <property type="molecule type" value="Genomic_DNA"/>
</dbReference>
<gene>
    <name evidence="1" type="ORF">H5410_027393</name>
</gene>